<organism evidence="2 3">
    <name type="scientific">endosymbiont of Lamellibrachia luymesi</name>
    <dbReference type="NCBI Taxonomy" id="2200907"/>
    <lineage>
        <taxon>Bacteria</taxon>
        <taxon>Pseudomonadati</taxon>
        <taxon>Pseudomonadota</taxon>
        <taxon>Gammaproteobacteria</taxon>
        <taxon>sulfur-oxidizing symbionts</taxon>
    </lineage>
</organism>
<protein>
    <submittedName>
        <fullName evidence="2">Uncharacterized protein</fullName>
    </submittedName>
</protein>
<name>A0A370DTV1_9GAMM</name>
<sequence>MAYLSSADLRVHAGLLGKFQPGRTTEIGVEIVSSHAARADLSISDANGRTIHHLQLNEHARKKLWLGIKPKKDGSVTVTLTAPSDKTLTHSITLTATRLPITLVSIAPNERMRSTAQLKTTQESVIVMLSSAGFPHTTQGYGAVQSVITDLESLAALEQRQSEALGQYLAGCGILLLDKASSSVVERLGRSAGCGGQLIRSYDQLSEIPQLLQQLNGLRPPKLPESKNLALLSSNQPRLAVPLYLFGYLLLMVLLSSLLKRPALLLVLPLLTAATGLVVWYGARGQQLTLWAEAETGDPVARLAAIQYSGGDRRGFQETTFTADVVITRLENPQRSTPIEHREGNDLYHLTSNTALFAPVRYRLDGIVWKRHSYALPALSPDETWHPEQQGEAPTTPAERLLSRRLSFNGAALLIPISQKWGGFAPSATSTTGWLVIRSSTGGRS</sequence>
<evidence type="ECO:0000256" key="1">
    <source>
        <dbReference type="SAM" id="Phobius"/>
    </source>
</evidence>
<evidence type="ECO:0000313" key="3">
    <source>
        <dbReference type="Proteomes" id="UP000255508"/>
    </source>
</evidence>
<dbReference type="AlphaFoldDB" id="A0A370DTV1"/>
<keyword evidence="1" id="KW-0472">Membrane</keyword>
<dbReference type="EMBL" id="QFXD01000262">
    <property type="protein sequence ID" value="RDH87995.1"/>
    <property type="molecule type" value="Genomic_DNA"/>
</dbReference>
<comment type="caution">
    <text evidence="2">The sequence shown here is derived from an EMBL/GenBank/DDBJ whole genome shotgun (WGS) entry which is preliminary data.</text>
</comment>
<evidence type="ECO:0000313" key="2">
    <source>
        <dbReference type="EMBL" id="RDH87995.1"/>
    </source>
</evidence>
<proteinExistence type="predicted"/>
<accession>A0A370DTV1</accession>
<feature type="transmembrane region" description="Helical" evidence="1">
    <location>
        <begin position="263"/>
        <end position="283"/>
    </location>
</feature>
<reference evidence="2 3" key="1">
    <citation type="journal article" date="2018" name="ISME J.">
        <title>Endosymbiont genomes yield clues of tubeworm success.</title>
        <authorList>
            <person name="Li Y."/>
            <person name="Liles M.R."/>
            <person name="Halanych K.M."/>
        </authorList>
    </citation>
    <scope>NUCLEOTIDE SEQUENCE [LARGE SCALE GENOMIC DNA]</scope>
    <source>
        <strain evidence="2">A1422</strain>
    </source>
</reference>
<keyword evidence="1" id="KW-0812">Transmembrane</keyword>
<keyword evidence="1" id="KW-1133">Transmembrane helix</keyword>
<dbReference type="Proteomes" id="UP000255508">
    <property type="component" value="Unassembled WGS sequence"/>
</dbReference>
<feature type="transmembrane region" description="Helical" evidence="1">
    <location>
        <begin position="239"/>
        <end position="256"/>
    </location>
</feature>
<gene>
    <name evidence="2" type="ORF">DIZ79_15120</name>
</gene>